<evidence type="ECO:0000313" key="1">
    <source>
        <dbReference type="EMBL" id="KAJ4711234.1"/>
    </source>
</evidence>
<proteinExistence type="predicted"/>
<dbReference type="Proteomes" id="UP001164539">
    <property type="component" value="Chromosome 9"/>
</dbReference>
<name>A0ACC1XIG8_MELAZ</name>
<dbReference type="EMBL" id="CM051402">
    <property type="protein sequence ID" value="KAJ4711234.1"/>
    <property type="molecule type" value="Genomic_DNA"/>
</dbReference>
<accession>A0ACC1XIG8</accession>
<reference evidence="1 2" key="1">
    <citation type="journal article" date="2023" name="Science">
        <title>Complex scaffold remodeling in plant triterpene biosynthesis.</title>
        <authorList>
            <person name="De La Pena R."/>
            <person name="Hodgson H."/>
            <person name="Liu J.C."/>
            <person name="Stephenson M.J."/>
            <person name="Martin A.C."/>
            <person name="Owen C."/>
            <person name="Harkess A."/>
            <person name="Leebens-Mack J."/>
            <person name="Jimenez L.E."/>
            <person name="Osbourn A."/>
            <person name="Sattely E.S."/>
        </authorList>
    </citation>
    <scope>NUCLEOTIDE SEQUENCE [LARGE SCALE GENOMIC DNA]</scope>
    <source>
        <strain evidence="2">cv. JPN11</strain>
        <tissue evidence="1">Leaf</tissue>
    </source>
</reference>
<gene>
    <name evidence="1" type="ORF">OWV82_017286</name>
</gene>
<comment type="caution">
    <text evidence="1">The sequence shown here is derived from an EMBL/GenBank/DDBJ whole genome shotgun (WGS) entry which is preliminary data.</text>
</comment>
<evidence type="ECO:0000313" key="2">
    <source>
        <dbReference type="Proteomes" id="UP001164539"/>
    </source>
</evidence>
<sequence length="690" mass="75523">MAGFLSIFLLFCDYYLSVSSFTSSLPLCANLRRPFTPKAGLAFCSHYNGSGCCDSAKDLQLHEQFQAMHVSDPACASLMKLILCAECDQFSAQLFRIESGPQPVPVLCNSTVSAKSFSSNKAASSFCSQVWDACQDVSISNSPFAPPFEDTAKIESNLNTAKLTELWHSESSFCSTCGGYSNSGSICFDGKQVAVNQTETLFPLQGLCLEKLGNGSYLDMVAHPDGSNRAFFSNQAGKIWLATIPEQGLGETLGLDESNPFVDLTDEVYYDNSFGLMAISFHPNFAQNGRFFASFTCDKVKSPGCSGKCSCNTDVSCDPTQLSSSDSAQPSCRYQKVIAEFTANGTASELSLGMSAKPSVVRRIFSLGLPTAFNNGGQILFGPADGFLYVMLGDGGIRDDPYSFSQNKKSLLGKILRLDIDNIPIEAETGDLWGKYSVPQDNPVSEDNELQPEIWAFGLRNPWRCSFDSERPPYFICADAGQDDYEEVDIITKGGNYGWHVYEGPYLFNSSHSSEENTSANSTDLIFPVLGYKHSDVNNNVSASICGGYFYRSTTDPCMYGRYLYADLYGSAIWAAAETPIDSGNFTTSLVRFSCAHDSPIHCSSTPESSQPDLGYIYSFGQDNRKDVYVLTSSGVYRVVRAGRCNYTCPKDLVTFSSRLPPSTSYRNRFTFLQELMLLFTSLIVLGFAL</sequence>
<organism evidence="1 2">
    <name type="scientific">Melia azedarach</name>
    <name type="common">Chinaberry tree</name>
    <dbReference type="NCBI Taxonomy" id="155640"/>
    <lineage>
        <taxon>Eukaryota</taxon>
        <taxon>Viridiplantae</taxon>
        <taxon>Streptophyta</taxon>
        <taxon>Embryophyta</taxon>
        <taxon>Tracheophyta</taxon>
        <taxon>Spermatophyta</taxon>
        <taxon>Magnoliopsida</taxon>
        <taxon>eudicotyledons</taxon>
        <taxon>Gunneridae</taxon>
        <taxon>Pentapetalae</taxon>
        <taxon>rosids</taxon>
        <taxon>malvids</taxon>
        <taxon>Sapindales</taxon>
        <taxon>Meliaceae</taxon>
        <taxon>Melia</taxon>
    </lineage>
</organism>
<protein>
    <submittedName>
        <fullName evidence="1">HIPL1 protein-like</fullName>
    </submittedName>
</protein>
<keyword evidence="2" id="KW-1185">Reference proteome</keyword>